<dbReference type="GeneID" id="40526718"/>
<name>A0A126FCG9_9ABAC</name>
<accession>A0A126FCG9</accession>
<dbReference type="Pfam" id="PF10891">
    <property type="entry name" value="DUF2719"/>
    <property type="match status" value="1"/>
</dbReference>
<proteinExistence type="predicted"/>
<reference evidence="1 2" key="1">
    <citation type="submission" date="2015-02" db="EMBL/GenBank/DDBJ databases">
        <title>Complete genome of a baculovirus isolated from a medical interest larvae: lLonomia obliqua (Lepidoptera: Saturniidae).</title>
        <authorList>
            <person name="Clara A.-S.W."/>
            <person name="Daniel A.-A.M.P."/>
            <person name="Miguel A.S."/>
            <person name="Jhon F.E.A."/>
            <person name="Fabricio M.S."/>
            <person name="Jose W.L.C."/>
            <person name="Bergmann R.M."/>
            <person name="Fernando M.L."/>
        </authorList>
    </citation>
    <scope>NUCLEOTIDE SEQUENCE [LARGE SCALE GENOMIC DNA]</scope>
    <source>
        <strain evidence="1">SP/2000</strain>
    </source>
</reference>
<sequence length="101" mass="11647">MFRAIINKFNKCANRKQKTTKNNDNAAAAPSTIITDSTQFVVLCSKCYFVTSANVSIKDYIELHNNYNEKFVDECSSNFIITNSKYWKKYENCSAFYIPLC</sequence>
<protein>
    <submittedName>
        <fullName evidence="1">Uncharacterized protein</fullName>
    </submittedName>
</protein>
<gene>
    <name evidence="1" type="primary">Orf-86</name>
</gene>
<evidence type="ECO:0000313" key="1">
    <source>
        <dbReference type="EMBL" id="AKN81055.1"/>
    </source>
</evidence>
<evidence type="ECO:0000313" key="2">
    <source>
        <dbReference type="Proteomes" id="UP000297030"/>
    </source>
</evidence>
<dbReference type="Proteomes" id="UP000297030">
    <property type="component" value="Segment"/>
</dbReference>
<dbReference type="InterPro" id="IPR020122">
    <property type="entry name" value="Alphabaculovirus_Y056"/>
</dbReference>
<keyword evidence="2" id="KW-1185">Reference proteome</keyword>
<dbReference type="EMBL" id="KP763670">
    <property type="protein sequence ID" value="AKN81055.1"/>
    <property type="molecule type" value="Genomic_DNA"/>
</dbReference>
<dbReference type="RefSeq" id="YP_009666448.1">
    <property type="nucleotide sequence ID" value="NC_043520.1"/>
</dbReference>
<dbReference type="KEGG" id="vg:40526718"/>
<organism evidence="1 2">
    <name type="scientific">Lonomia obliqua multiple nucleopolyhedrovirus</name>
    <dbReference type="NCBI Taxonomy" id="134394"/>
    <lineage>
        <taxon>Viruses</taxon>
        <taxon>Viruses incertae sedis</taxon>
        <taxon>Naldaviricetes</taxon>
        <taxon>Lefavirales</taxon>
        <taxon>Baculoviridae</taxon>
        <taxon>Alphabaculovirus</taxon>
        <taxon>Alphabaculovirus lonobliquae</taxon>
        <taxon>Lonomia obliqua nucleopolyhedrovirus</taxon>
    </lineage>
</organism>